<dbReference type="InterPro" id="IPR050585">
    <property type="entry name" value="Xaa-Pro_dipeptidyl-ppase/CocE"/>
</dbReference>
<evidence type="ECO:0000259" key="3">
    <source>
        <dbReference type="Pfam" id="PF08386"/>
    </source>
</evidence>
<organism evidence="4 5">
    <name type="scientific">Ornithinibacter aureus</name>
    <dbReference type="NCBI Taxonomy" id="622664"/>
    <lineage>
        <taxon>Bacteria</taxon>
        <taxon>Bacillati</taxon>
        <taxon>Actinomycetota</taxon>
        <taxon>Actinomycetes</taxon>
        <taxon>Micrococcales</taxon>
        <taxon>Intrasporangiaceae</taxon>
        <taxon>Ornithinibacter</taxon>
    </lineage>
</organism>
<feature type="domain" description="Peptidase S9 prolyl oligopeptidase catalytic" evidence="2">
    <location>
        <begin position="55"/>
        <end position="144"/>
    </location>
</feature>
<evidence type="ECO:0000313" key="4">
    <source>
        <dbReference type="EMBL" id="GAA4386915.1"/>
    </source>
</evidence>
<name>A0ABP8J8J5_9MICO</name>
<evidence type="ECO:0000313" key="5">
    <source>
        <dbReference type="Proteomes" id="UP001500390"/>
    </source>
</evidence>
<protein>
    <recommendedName>
        <fullName evidence="6">Peptidase S9 prolyl oligopeptidase catalytic domain-containing protein</fullName>
    </recommendedName>
</protein>
<accession>A0ABP8J8J5</accession>
<keyword evidence="5" id="KW-1185">Reference proteome</keyword>
<dbReference type="InterPro" id="IPR001375">
    <property type="entry name" value="Peptidase_S9_cat"/>
</dbReference>
<comment type="caution">
    <text evidence="4">The sequence shown here is derived from an EMBL/GenBank/DDBJ whole genome shotgun (WGS) entry which is preliminary data.</text>
</comment>
<dbReference type="PANTHER" id="PTHR43056:SF5">
    <property type="entry name" value="PEPTIDASE S9 PROLYL OLIGOPEPTIDASE CATALYTIC DOMAIN-CONTAINING PROTEIN"/>
    <property type="match status" value="1"/>
</dbReference>
<dbReference type="SUPFAM" id="SSF53474">
    <property type="entry name" value="alpha/beta-Hydrolases"/>
    <property type="match status" value="1"/>
</dbReference>
<evidence type="ECO:0000256" key="1">
    <source>
        <dbReference type="SAM" id="MobiDB-lite"/>
    </source>
</evidence>
<gene>
    <name evidence="4" type="ORF">GCM10023153_00920</name>
</gene>
<dbReference type="Gene3D" id="3.40.50.1820">
    <property type="entry name" value="alpha/beta hydrolase"/>
    <property type="match status" value="1"/>
</dbReference>
<evidence type="ECO:0000259" key="2">
    <source>
        <dbReference type="Pfam" id="PF00326"/>
    </source>
</evidence>
<dbReference type="Proteomes" id="UP001500390">
    <property type="component" value="Unassembled WGS sequence"/>
</dbReference>
<dbReference type="Pfam" id="PF00326">
    <property type="entry name" value="Peptidase_S9"/>
    <property type="match status" value="1"/>
</dbReference>
<dbReference type="EMBL" id="BAABFX010000005">
    <property type="protein sequence ID" value="GAA4386915.1"/>
    <property type="molecule type" value="Genomic_DNA"/>
</dbReference>
<evidence type="ECO:0008006" key="6">
    <source>
        <dbReference type="Google" id="ProtNLM"/>
    </source>
</evidence>
<feature type="region of interest" description="Disordered" evidence="1">
    <location>
        <begin position="1"/>
        <end position="21"/>
    </location>
</feature>
<feature type="compositionally biased region" description="Basic and acidic residues" evidence="1">
    <location>
        <begin position="1"/>
        <end position="16"/>
    </location>
</feature>
<dbReference type="RefSeq" id="WP_159899468.1">
    <property type="nucleotide sequence ID" value="NZ_BAABFX010000005.1"/>
</dbReference>
<feature type="domain" description="Peptidase S33 tripeptidyl aminopeptidase-like C-terminal" evidence="3">
    <location>
        <begin position="150"/>
        <end position="198"/>
    </location>
</feature>
<dbReference type="InterPro" id="IPR029058">
    <property type="entry name" value="AB_hydrolase_fold"/>
</dbReference>
<dbReference type="PANTHER" id="PTHR43056">
    <property type="entry name" value="PEPTIDASE S9 PROLYL OLIGOPEPTIDASE"/>
    <property type="match status" value="1"/>
</dbReference>
<dbReference type="Pfam" id="PF08386">
    <property type="entry name" value="Abhydrolase_4"/>
    <property type="match status" value="1"/>
</dbReference>
<reference evidence="5" key="1">
    <citation type="journal article" date="2019" name="Int. J. Syst. Evol. Microbiol.">
        <title>The Global Catalogue of Microorganisms (GCM) 10K type strain sequencing project: providing services to taxonomists for standard genome sequencing and annotation.</title>
        <authorList>
            <consortium name="The Broad Institute Genomics Platform"/>
            <consortium name="The Broad Institute Genome Sequencing Center for Infectious Disease"/>
            <person name="Wu L."/>
            <person name="Ma J."/>
        </authorList>
    </citation>
    <scope>NUCLEOTIDE SEQUENCE [LARGE SCALE GENOMIC DNA]</scope>
    <source>
        <strain evidence="5">JCM 17738</strain>
    </source>
</reference>
<proteinExistence type="predicted"/>
<dbReference type="InterPro" id="IPR013595">
    <property type="entry name" value="Pept_S33_TAP-like_C"/>
</dbReference>
<sequence length="216" mass="23065">MLATASEREPDRDHLSTPRPWTWSNSAGLDVHGFVHPPTTAEVSAPDGELPPLLVLDVNHGGGTSYGRAYRERLTGQWGVVDIDDVVCGVRSLADAGRIDRDRVAIRGGSAGGYTVLRALTSSTVFAAGASYFGISDLAAVHHVADLHGELLLLQGADDLVVPVAQAQLMADAMRAAGKDVELVVYEGEGHGFRQTSTIIDSLERELAFYLRVFEG</sequence>